<evidence type="ECO:0000313" key="4">
    <source>
        <dbReference type="EMBL" id="CNT87221.1"/>
    </source>
</evidence>
<dbReference type="InterPro" id="IPR018060">
    <property type="entry name" value="HTH_AraC"/>
</dbReference>
<dbReference type="AlphaFoldDB" id="A0A655C2Y4"/>
<feature type="domain" description="HTH araC/xylS-type" evidence="3">
    <location>
        <begin position="201"/>
        <end position="299"/>
    </location>
</feature>
<gene>
    <name evidence="5" type="primary">rhaS_2</name>
    <name evidence="4" type="synonym">rhaS_1</name>
    <name evidence="5" type="ORF">ERS008202_01448</name>
    <name evidence="4" type="ORF">ERS008207_01221</name>
</gene>
<dbReference type="PANTHER" id="PTHR43436:SF2">
    <property type="entry name" value="ARAC_XYLS FAMILY TRANSCRIPTIONAL REGULATOR"/>
    <property type="match status" value="1"/>
</dbReference>
<dbReference type="SUPFAM" id="SSF46689">
    <property type="entry name" value="Homeodomain-like"/>
    <property type="match status" value="2"/>
</dbReference>
<keyword evidence="1" id="KW-0805">Transcription regulation</keyword>
<dbReference type="GO" id="GO:0043565">
    <property type="term" value="F:sequence-specific DNA binding"/>
    <property type="evidence" value="ECO:0007669"/>
    <property type="project" value="InterPro"/>
</dbReference>
<dbReference type="InterPro" id="IPR009594">
    <property type="entry name" value="Tscrpt_reg_HTH_AraC_N"/>
</dbReference>
<evidence type="ECO:0000313" key="5">
    <source>
        <dbReference type="EMBL" id="CNT93612.1"/>
    </source>
</evidence>
<proteinExistence type="predicted"/>
<dbReference type="Pfam" id="PF12833">
    <property type="entry name" value="HTH_18"/>
    <property type="match status" value="1"/>
</dbReference>
<evidence type="ECO:0000259" key="3">
    <source>
        <dbReference type="PROSITE" id="PS01124"/>
    </source>
</evidence>
<dbReference type="GO" id="GO:0003700">
    <property type="term" value="F:DNA-binding transcription factor activity"/>
    <property type="evidence" value="ECO:0007669"/>
    <property type="project" value="InterPro"/>
</dbReference>
<dbReference type="InterPro" id="IPR009057">
    <property type="entry name" value="Homeodomain-like_sf"/>
</dbReference>
<dbReference type="PROSITE" id="PS01124">
    <property type="entry name" value="HTH_ARAC_FAMILY_2"/>
    <property type="match status" value="1"/>
</dbReference>
<dbReference type="SMART" id="SM00342">
    <property type="entry name" value="HTH_ARAC"/>
    <property type="match status" value="1"/>
</dbReference>
<reference evidence="6 7" key="1">
    <citation type="submission" date="2015-03" db="EMBL/GenBank/DDBJ databases">
        <authorList>
            <consortium name="Pathogen Informatics"/>
        </authorList>
    </citation>
    <scope>NUCLEOTIDE SEQUENCE [LARGE SCALE GENOMIC DNA]</scope>
    <source>
        <strain evidence="5 6">3476</strain>
        <strain evidence="4 7">D4891</strain>
    </source>
</reference>
<accession>A0A655C2Y4</accession>
<protein>
    <submittedName>
        <fullName evidence="5">AraC family transcriptional regulator</fullName>
    </submittedName>
</protein>
<evidence type="ECO:0000256" key="1">
    <source>
        <dbReference type="ARBA" id="ARBA00023015"/>
    </source>
</evidence>
<evidence type="ECO:0000256" key="2">
    <source>
        <dbReference type="ARBA" id="ARBA00023163"/>
    </source>
</evidence>
<dbReference type="EMBL" id="CQPD01000009">
    <property type="protein sequence ID" value="CNT87221.1"/>
    <property type="molecule type" value="Genomic_DNA"/>
</dbReference>
<sequence>MIKKWRVMNREAICLQLADKINHLKNNDKIISERLAGIRLLYGVEPGPRTPVMYQPGIIFLFSGHKIGYINKRKFRYDANEYLLLTVPLPFECETWATPEVPLAGIRLDIDVLQLQELLMDIGEDERFQLPMAASGINSATLSDEILCAVERLLDVMERPLDARILGKQIIREILYHVLMGPRGGALLALVSRQTHFSLISRVLKQIEMKYTENLNVEQLAAEANMSVSAFHHNFKAVTSTSPLQYLKSYRLHKARMMMIHDGMKASAAAMRVGYESASQFSREFKRYFGVTPGEDAARMRTMQGSLSGASRHGSTKRNRAILADYGYVRRYSISF</sequence>
<keyword evidence="2" id="KW-0804">Transcription</keyword>
<dbReference type="Proteomes" id="UP000039541">
    <property type="component" value="Unassembled WGS sequence"/>
</dbReference>
<dbReference type="Pfam" id="PF06719">
    <property type="entry name" value="AraC_N"/>
    <property type="match status" value="1"/>
</dbReference>
<dbReference type="Proteomes" id="UP000042394">
    <property type="component" value="Unassembled WGS sequence"/>
</dbReference>
<name>A0A655C2Y4_SALET</name>
<dbReference type="PANTHER" id="PTHR43436">
    <property type="entry name" value="ARAC-FAMILY TRANSCRIPTIONAL REGULATOR"/>
    <property type="match status" value="1"/>
</dbReference>
<dbReference type="FunFam" id="1.10.10.60:FF:000217">
    <property type="entry name" value="Transcriptional regulator, AraC family"/>
    <property type="match status" value="1"/>
</dbReference>
<dbReference type="EMBL" id="CQPC01000014">
    <property type="protein sequence ID" value="CNT93612.1"/>
    <property type="molecule type" value="Genomic_DNA"/>
</dbReference>
<dbReference type="Gene3D" id="1.10.10.60">
    <property type="entry name" value="Homeodomain-like"/>
    <property type="match status" value="2"/>
</dbReference>
<organism evidence="5 6">
    <name type="scientific">Salmonella enterica subsp. enterica serovar Bovismorbificans</name>
    <dbReference type="NCBI Taxonomy" id="58097"/>
    <lineage>
        <taxon>Bacteria</taxon>
        <taxon>Pseudomonadati</taxon>
        <taxon>Pseudomonadota</taxon>
        <taxon>Gammaproteobacteria</taxon>
        <taxon>Enterobacterales</taxon>
        <taxon>Enterobacteriaceae</taxon>
        <taxon>Salmonella</taxon>
    </lineage>
</organism>
<evidence type="ECO:0000313" key="7">
    <source>
        <dbReference type="Proteomes" id="UP000042394"/>
    </source>
</evidence>
<evidence type="ECO:0000313" key="6">
    <source>
        <dbReference type="Proteomes" id="UP000039541"/>
    </source>
</evidence>